<organism evidence="2 3">
    <name type="scientific">Conexibacter stalactiti</name>
    <dbReference type="NCBI Taxonomy" id="1940611"/>
    <lineage>
        <taxon>Bacteria</taxon>
        <taxon>Bacillati</taxon>
        <taxon>Actinomycetota</taxon>
        <taxon>Thermoleophilia</taxon>
        <taxon>Solirubrobacterales</taxon>
        <taxon>Conexibacteraceae</taxon>
        <taxon>Conexibacter</taxon>
    </lineage>
</organism>
<dbReference type="PANTHER" id="PTHR42951">
    <property type="entry name" value="METALLO-BETA-LACTAMASE DOMAIN-CONTAINING"/>
    <property type="match status" value="1"/>
</dbReference>
<gene>
    <name evidence="2" type="ORF">R7226_27240</name>
</gene>
<feature type="domain" description="Metallo-beta-lactamase" evidence="1">
    <location>
        <begin position="18"/>
        <end position="210"/>
    </location>
</feature>
<dbReference type="Proteomes" id="UP001284601">
    <property type="component" value="Unassembled WGS sequence"/>
</dbReference>
<reference evidence="3" key="1">
    <citation type="submission" date="2023-07" db="EMBL/GenBank/DDBJ databases">
        <title>Conexibacter stalactiti sp. nov., isolated from stalactites in a lava cave and emended description of the genus Conexibacter.</title>
        <authorList>
            <person name="Lee S.D."/>
        </authorList>
    </citation>
    <scope>NUCLEOTIDE SEQUENCE [LARGE SCALE GENOMIC DNA]</scope>
    <source>
        <strain evidence="3">KCTC 39840</strain>
    </source>
</reference>
<dbReference type="Pfam" id="PF00753">
    <property type="entry name" value="Lactamase_B"/>
    <property type="match status" value="1"/>
</dbReference>
<dbReference type="InterPro" id="IPR036866">
    <property type="entry name" value="RibonucZ/Hydroxyglut_hydro"/>
</dbReference>
<dbReference type="InterPro" id="IPR050855">
    <property type="entry name" value="NDM-1-like"/>
</dbReference>
<proteinExistence type="predicted"/>
<dbReference type="RefSeq" id="WP_318600549.1">
    <property type="nucleotide sequence ID" value="NZ_JAWSTH010000117.1"/>
</dbReference>
<evidence type="ECO:0000313" key="3">
    <source>
        <dbReference type="Proteomes" id="UP001284601"/>
    </source>
</evidence>
<protein>
    <submittedName>
        <fullName evidence="2">MBL fold metallo-hydrolase</fullName>
    </submittedName>
</protein>
<dbReference type="EMBL" id="JAWSTH010000117">
    <property type="protein sequence ID" value="MDW5598081.1"/>
    <property type="molecule type" value="Genomic_DNA"/>
</dbReference>
<dbReference type="InterPro" id="IPR001279">
    <property type="entry name" value="Metallo-B-lactamas"/>
</dbReference>
<dbReference type="Gene3D" id="3.60.15.10">
    <property type="entry name" value="Ribonuclease Z/Hydroxyacylglutathione hydrolase-like"/>
    <property type="match status" value="1"/>
</dbReference>
<accession>A0ABU4HXM9</accession>
<dbReference type="PANTHER" id="PTHR42951:SF9">
    <property type="entry name" value="METAL-DEPENDENT HYDROLASE"/>
    <property type="match status" value="1"/>
</dbReference>
<dbReference type="SUPFAM" id="SSF56281">
    <property type="entry name" value="Metallo-hydrolase/oxidoreductase"/>
    <property type="match status" value="1"/>
</dbReference>
<sequence>MRATAVTDQITQLTRFGLMNAYLVREQDGFTLVDTMASGSAGALVQAAADAGAPIRRIVLTHGHSDHAGSLDALREQLGASVEVLAPARDWRIVNGDRALDPGEGTRKLRGGWPKVDTRPDTLLAPGDRIGSLEVVAAPGHTPGQVALLDTRDRALISGDAFSTVAGVTVAGTINWRFPLVALATWDPARALESARALRALEPSALAPGHGRVVPAPAAAIDAAIAKAARSSRGVGAARVAA</sequence>
<dbReference type="SMART" id="SM00849">
    <property type="entry name" value="Lactamase_B"/>
    <property type="match status" value="1"/>
</dbReference>
<evidence type="ECO:0000313" key="2">
    <source>
        <dbReference type="EMBL" id="MDW5598081.1"/>
    </source>
</evidence>
<comment type="caution">
    <text evidence="2">The sequence shown here is derived from an EMBL/GenBank/DDBJ whole genome shotgun (WGS) entry which is preliminary data.</text>
</comment>
<reference evidence="2 3" key="2">
    <citation type="submission" date="2023-10" db="EMBL/GenBank/DDBJ databases">
        <authorList>
            <person name="Han X.F."/>
        </authorList>
    </citation>
    <scope>NUCLEOTIDE SEQUENCE [LARGE SCALE GENOMIC DNA]</scope>
    <source>
        <strain evidence="2 3">KCTC 39840</strain>
    </source>
</reference>
<evidence type="ECO:0000259" key="1">
    <source>
        <dbReference type="SMART" id="SM00849"/>
    </source>
</evidence>
<keyword evidence="3" id="KW-1185">Reference proteome</keyword>
<name>A0ABU4HXM9_9ACTN</name>
<dbReference type="CDD" id="cd07721">
    <property type="entry name" value="yflN-like_MBL-fold"/>
    <property type="match status" value="1"/>
</dbReference>